<reference evidence="2 3" key="1">
    <citation type="submission" date="2023-07" db="EMBL/GenBank/DDBJ databases">
        <title>Genomic Encyclopedia of Type Strains, Phase IV (KMG-IV): sequencing the most valuable type-strain genomes for metagenomic binning, comparative biology and taxonomic classification.</title>
        <authorList>
            <person name="Goeker M."/>
        </authorList>
    </citation>
    <scope>NUCLEOTIDE SEQUENCE [LARGE SCALE GENOMIC DNA]</scope>
    <source>
        <strain evidence="2 3">DSM 23837</strain>
    </source>
</reference>
<dbReference type="RefSeq" id="WP_307229215.1">
    <property type="nucleotide sequence ID" value="NZ_JAUSTT010000011.1"/>
</dbReference>
<gene>
    <name evidence="2" type="ORF">J2S08_002059</name>
</gene>
<sequence>MSNGKKYLLSFTALFYSKKGYVLMFNQHEKVKHLDKFPMSFDPWNRYRALIMRDVREGTKVKHATGVLQTTPTDLSTVFEGDAPLDLVKGSFIYLSNLNKVLTNAKLIEQGDTEHSELGSIVGFYDELGEILKNMNAKVITTTNKLNLLDDAKVFENGKEIIGLDQSLAFNLGGKDSLDVSDILSHYGINQDMLHETLKLIPEFGYNQATELAEKVFKGISEPDSMERLMTIMYGEKTLDMAKATFLKALIATFNGHITNGKKVEVINLDADTSKSEAFTSVGFGYLDEIENVDITMTGNRPVTFVDVPETLLYSRIQGNDLTAAYKSQIDAGSVNAEAGRKYVGESNERISYVENTLAESAVKLFPEGELTQLGNSDTEARYDAEVDAQSQQHLTSYAEFDGLESSTTTSIVQGDIDYLSGLTVYDNNSHLMENISSTTYKDGLLEGFDTTTGSYIVYSDVVNLEFLGEGVDLGVILEVPNPNVYSRLEATVDDSPAAGITISDFFMENLAADTTLTRKVNAEINELHYSNKLFKYGDVQEMLSAVDQPIYGNIGDILDSESSPFAESEISWSTIVEHNDNDEKEVMLHEHLSSTFKDATYHVELTKFVDDVEQEEDLELHFSPQLLTTLLSTTDVEMNGGSTGEQKTFTIETDVNIGNQGNFISQNNEVVDDYTEDAVRLIDHVDTSLVLDTTGFKEENILDVVFSGEESVDVIENDDEVDVNNYTKAVLEAFTYDAMNDGMKDGRKEIHDIDTYLQQLNTSHKLDEVINIYFDNQGKANLENTLYDVGFERASLAIIGDTDYETLLEISEHGMDLNKENDAVIEWSIDFEVAGYSEDVSVETTDDAVLGNDDKHVEIESTDKTTIDRQIDMELGVVDSADYSMETDITLESQNVTEISGEKDVLMEEHNEADNRNTFYDVFFNGSDFGENGSSIDISMITTSPSSTNSNETDTLLDKYELVEIDGETDVEIKRLKIGSTDSNMDVALDVSQFGEWGIDIDVMLEDTEVTNSHKDQDVEIASSTMADKGQHVVNADVHADKTAEQISIQDTVLEVPYFVVTGNEMDVHVEDSDFANNDSTTDVAIEVPHVADRDSTTDVSVENSDLVDSNFTTDVVLEDKVLADSDSTTDIVIEVPHVADTDSITDVTLESSDLFESSFTTDVVLEDKVLADSGSTTDIAIEVPHVADSDSTTDVAIEDVDLVDSSYTTDVVVEDGVLADSDSITDVTLESSDLFESSFTTTDVVLEDKVLADSGSTADIAIEVPHIADSDSTTDVAIEGDVDLVDSSYTTDVVLEDKVLADSGSTADVAIEVPHVADTDSITDIAVEDIDLVESSFTTDVVVEDSVLANTDSTTNVVLEDTNLAEEESTSDIVIFVPNLAEAGNEIETVIEGIDLGDKDSVTDVMLEGIDQAKTNSNLEVAIEGMDLVTISPEIEVVIESQDLVDSESTTDLMIEIPDFADSHFTTDIKIEGFDFANSGNKKDVEIDWQAVATSDNEVDVEIDEQDFVNTSSETEVVLEDIDNAEPSNTFQDIVLEVFEPFGRGRTRILGLIEEEQVDKTSNRQVDIFDEDKGSPKSATIIEIVEDEQSIKDGTRQLEIIEESLPEKINTRYMNIDEEESANIGSGYMTIEEDETTTNVTSNVIKIDEDDGGDRISIFEIVVDEQDDGLRDREHNISIGFEDVGERKKGFTGNMSADDTGVGQLPPTPPWEEPDDPTPPGKKKIWLIMGKPYPAWNGWNPKKTR</sequence>
<protein>
    <submittedName>
        <fullName evidence="2">Uncharacterized protein YcnI</fullName>
    </submittedName>
</protein>
<evidence type="ECO:0000256" key="1">
    <source>
        <dbReference type="SAM" id="MobiDB-lite"/>
    </source>
</evidence>
<dbReference type="EMBL" id="JAUSTT010000011">
    <property type="protein sequence ID" value="MDQ0176222.1"/>
    <property type="molecule type" value="Genomic_DNA"/>
</dbReference>
<feature type="region of interest" description="Disordered" evidence="1">
    <location>
        <begin position="1690"/>
        <end position="1726"/>
    </location>
</feature>
<dbReference type="Proteomes" id="UP001223586">
    <property type="component" value="Unassembled WGS sequence"/>
</dbReference>
<name>A0ABT9WTK0_9BACI</name>
<organism evidence="2 3">
    <name type="scientific">Bacillus chungangensis</name>
    <dbReference type="NCBI Taxonomy" id="587633"/>
    <lineage>
        <taxon>Bacteria</taxon>
        <taxon>Bacillati</taxon>
        <taxon>Bacillota</taxon>
        <taxon>Bacilli</taxon>
        <taxon>Bacillales</taxon>
        <taxon>Bacillaceae</taxon>
        <taxon>Bacillus</taxon>
    </lineage>
</organism>
<proteinExistence type="predicted"/>
<evidence type="ECO:0000313" key="2">
    <source>
        <dbReference type="EMBL" id="MDQ0176222.1"/>
    </source>
</evidence>
<comment type="caution">
    <text evidence="2">The sequence shown here is derived from an EMBL/GenBank/DDBJ whole genome shotgun (WGS) entry which is preliminary data.</text>
</comment>
<keyword evidence="3" id="KW-1185">Reference proteome</keyword>
<accession>A0ABT9WTK0</accession>
<evidence type="ECO:0000313" key="3">
    <source>
        <dbReference type="Proteomes" id="UP001223586"/>
    </source>
</evidence>